<dbReference type="AlphaFoldDB" id="A0A918RLA3"/>
<evidence type="ECO:0000256" key="2">
    <source>
        <dbReference type="ARBA" id="ARBA00023169"/>
    </source>
</evidence>
<feature type="transmembrane region" description="Helical" evidence="3">
    <location>
        <begin position="61"/>
        <end position="81"/>
    </location>
</feature>
<feature type="transmembrane region" description="Helical" evidence="3">
    <location>
        <begin position="241"/>
        <end position="264"/>
    </location>
</feature>
<evidence type="ECO:0000259" key="4">
    <source>
        <dbReference type="Pfam" id="PF02397"/>
    </source>
</evidence>
<evidence type="ECO:0000313" key="5">
    <source>
        <dbReference type="EMBL" id="GHA02550.1"/>
    </source>
</evidence>
<reference evidence="5" key="1">
    <citation type="journal article" date="2014" name="Int. J. Syst. Evol. Microbiol.">
        <title>Complete genome sequence of Corynebacterium casei LMG S-19264T (=DSM 44701T), isolated from a smear-ripened cheese.</title>
        <authorList>
            <consortium name="US DOE Joint Genome Institute (JGI-PGF)"/>
            <person name="Walter F."/>
            <person name="Albersmeier A."/>
            <person name="Kalinowski J."/>
            <person name="Ruckert C."/>
        </authorList>
    </citation>
    <scope>NUCLEOTIDE SEQUENCE</scope>
    <source>
        <strain evidence="5">KCTC 32422</strain>
    </source>
</reference>
<name>A0A918RLA3_9SPHN</name>
<accession>A0A918RLA3</accession>
<dbReference type="PANTHER" id="PTHR30576">
    <property type="entry name" value="COLANIC BIOSYNTHESIS UDP-GLUCOSE LIPID CARRIER TRANSFERASE"/>
    <property type="match status" value="1"/>
</dbReference>
<proteinExistence type="inferred from homology"/>
<reference evidence="5" key="2">
    <citation type="submission" date="2020-09" db="EMBL/GenBank/DDBJ databases">
        <authorList>
            <person name="Sun Q."/>
            <person name="Kim S."/>
        </authorList>
    </citation>
    <scope>NUCLEOTIDE SEQUENCE</scope>
    <source>
        <strain evidence="5">KCTC 32422</strain>
    </source>
</reference>
<protein>
    <recommendedName>
        <fullName evidence="4">Bacterial sugar transferase domain-containing protein</fullName>
    </recommendedName>
</protein>
<keyword evidence="2" id="KW-0270">Exopolysaccharide synthesis</keyword>
<evidence type="ECO:0000313" key="6">
    <source>
        <dbReference type="Proteomes" id="UP000634139"/>
    </source>
</evidence>
<feature type="transmembrane region" description="Helical" evidence="3">
    <location>
        <begin position="30"/>
        <end position="49"/>
    </location>
</feature>
<organism evidence="5 6">
    <name type="scientific">Novosphingobium arvoryzae</name>
    <dbReference type="NCBI Taxonomy" id="1256514"/>
    <lineage>
        <taxon>Bacteria</taxon>
        <taxon>Pseudomonadati</taxon>
        <taxon>Pseudomonadota</taxon>
        <taxon>Alphaproteobacteria</taxon>
        <taxon>Sphingomonadales</taxon>
        <taxon>Sphingomonadaceae</taxon>
        <taxon>Novosphingobium</taxon>
    </lineage>
</organism>
<dbReference type="GO" id="GO:0000271">
    <property type="term" value="P:polysaccharide biosynthetic process"/>
    <property type="evidence" value="ECO:0007669"/>
    <property type="project" value="UniProtKB-KW"/>
</dbReference>
<sequence length="429" mass="46918">MLADGAMLLLGFGLASYVYLGNPFDERLWPAAQLLLPLFWTIALLNRTYSVPALVAGNFGLQRAMAALGLAVLALIVLLFLTRSSLSLSRAGSLLGLGASSLLIVWARVNLQPYVRRLVGPRAENLLLIDDGGPPIDAANALRINAQLAGIVPSVEDPHALDRIAQVIRNMDRVVVSCPPERRQVWALVLKGGQMRGEIVDNEVDTLGIIGTSRADGISSLVVSAGPLGLRARATKRIFDLALTVPALLVLGIPMLVIAALIHFQDGGPALFLQRRVGRNNQFFWIYKFRSMRVAASDSLGKQSTRRDDDRITPLGAFLRKTSIDELPQLLNVLKGEMSLVGPRPHALASQAGNRLFYEIDSRYAHRHALKPGLTGLAQIRGLRGATEQEDDLTQRLQADLEYQAGWSILRDLGIIFKTLRVLVHDRAY</sequence>
<keyword evidence="3" id="KW-1133">Transmembrane helix</keyword>
<evidence type="ECO:0000256" key="3">
    <source>
        <dbReference type="SAM" id="Phobius"/>
    </source>
</evidence>
<comment type="caution">
    <text evidence="5">The sequence shown here is derived from an EMBL/GenBank/DDBJ whole genome shotgun (WGS) entry which is preliminary data.</text>
</comment>
<keyword evidence="3" id="KW-0472">Membrane</keyword>
<dbReference type="InterPro" id="IPR003362">
    <property type="entry name" value="Bact_transf"/>
</dbReference>
<dbReference type="EMBL" id="BMZD01000006">
    <property type="protein sequence ID" value="GHA02550.1"/>
    <property type="molecule type" value="Genomic_DNA"/>
</dbReference>
<dbReference type="Proteomes" id="UP000634139">
    <property type="component" value="Unassembled WGS sequence"/>
</dbReference>
<feature type="domain" description="Bacterial sugar transferase" evidence="4">
    <location>
        <begin position="236"/>
        <end position="424"/>
    </location>
</feature>
<evidence type="ECO:0000256" key="1">
    <source>
        <dbReference type="ARBA" id="ARBA00006464"/>
    </source>
</evidence>
<dbReference type="GO" id="GO:0016780">
    <property type="term" value="F:phosphotransferase activity, for other substituted phosphate groups"/>
    <property type="evidence" value="ECO:0007669"/>
    <property type="project" value="TreeGrafter"/>
</dbReference>
<feature type="transmembrane region" description="Helical" evidence="3">
    <location>
        <begin position="87"/>
        <end position="107"/>
    </location>
</feature>
<dbReference type="PANTHER" id="PTHR30576:SF0">
    <property type="entry name" value="UNDECAPRENYL-PHOSPHATE N-ACETYLGALACTOSAMINYL 1-PHOSPHATE TRANSFERASE-RELATED"/>
    <property type="match status" value="1"/>
</dbReference>
<keyword evidence="3" id="KW-0812">Transmembrane</keyword>
<keyword evidence="6" id="KW-1185">Reference proteome</keyword>
<comment type="similarity">
    <text evidence="1">Belongs to the bacterial sugar transferase family.</text>
</comment>
<dbReference type="Pfam" id="PF02397">
    <property type="entry name" value="Bac_transf"/>
    <property type="match status" value="1"/>
</dbReference>
<gene>
    <name evidence="5" type="ORF">GCM10011617_24060</name>
</gene>